<dbReference type="EMBL" id="OW240917">
    <property type="protein sequence ID" value="CAH2301664.1"/>
    <property type="molecule type" value="Genomic_DNA"/>
</dbReference>
<feature type="region of interest" description="Disordered" evidence="1">
    <location>
        <begin position="126"/>
        <end position="161"/>
    </location>
</feature>
<evidence type="ECO:0000313" key="3">
    <source>
        <dbReference type="Proteomes" id="UP001295444"/>
    </source>
</evidence>
<organism evidence="2 3">
    <name type="scientific">Pelobates cultripes</name>
    <name type="common">Western spadefoot toad</name>
    <dbReference type="NCBI Taxonomy" id="61616"/>
    <lineage>
        <taxon>Eukaryota</taxon>
        <taxon>Metazoa</taxon>
        <taxon>Chordata</taxon>
        <taxon>Craniata</taxon>
        <taxon>Vertebrata</taxon>
        <taxon>Euteleostomi</taxon>
        <taxon>Amphibia</taxon>
        <taxon>Batrachia</taxon>
        <taxon>Anura</taxon>
        <taxon>Pelobatoidea</taxon>
        <taxon>Pelobatidae</taxon>
        <taxon>Pelobates</taxon>
    </lineage>
</organism>
<evidence type="ECO:0000256" key="1">
    <source>
        <dbReference type="SAM" id="MobiDB-lite"/>
    </source>
</evidence>
<accession>A0AAD1SJW0</accession>
<feature type="compositionally biased region" description="Basic and acidic residues" evidence="1">
    <location>
        <begin position="39"/>
        <end position="48"/>
    </location>
</feature>
<feature type="region of interest" description="Disordered" evidence="1">
    <location>
        <begin position="39"/>
        <end position="63"/>
    </location>
</feature>
<feature type="compositionally biased region" description="Basic and acidic residues" evidence="1">
    <location>
        <begin position="145"/>
        <end position="161"/>
    </location>
</feature>
<keyword evidence="3" id="KW-1185">Reference proteome</keyword>
<proteinExistence type="predicted"/>
<feature type="compositionally biased region" description="Polar residues" evidence="1">
    <location>
        <begin position="126"/>
        <end position="137"/>
    </location>
</feature>
<dbReference type="AlphaFoldDB" id="A0AAD1SJW0"/>
<gene>
    <name evidence="2" type="ORF">PECUL_23A000358</name>
</gene>
<sequence>MRADRRRRRQVIAGYGFLKGVDYLACPIHDQPAQADAWSRRDKLENDRQASSSHKAAKWRMLPTPSSVMPGALSNLGVAPLQPHDLPQRLLPRPQTHRIHGKSLQGPNEALDELPKALCTSGSMTGRLTPQHDTGTMINDLPTCPEKDSNLGDPRGDYSNA</sequence>
<dbReference type="Proteomes" id="UP001295444">
    <property type="component" value="Chromosome 06"/>
</dbReference>
<evidence type="ECO:0000313" key="2">
    <source>
        <dbReference type="EMBL" id="CAH2301664.1"/>
    </source>
</evidence>
<name>A0AAD1SJW0_PELCU</name>
<protein>
    <submittedName>
        <fullName evidence="2">Uncharacterized protein</fullName>
    </submittedName>
</protein>
<reference evidence="2" key="1">
    <citation type="submission" date="2022-03" db="EMBL/GenBank/DDBJ databases">
        <authorList>
            <person name="Alioto T."/>
            <person name="Alioto T."/>
            <person name="Gomez Garrido J."/>
        </authorList>
    </citation>
    <scope>NUCLEOTIDE SEQUENCE</scope>
</reference>